<organism evidence="4 5">
    <name type="scientific">Pyxidicoccus parkwayensis</name>
    <dbReference type="NCBI Taxonomy" id="2813578"/>
    <lineage>
        <taxon>Bacteria</taxon>
        <taxon>Pseudomonadati</taxon>
        <taxon>Myxococcota</taxon>
        <taxon>Myxococcia</taxon>
        <taxon>Myxococcales</taxon>
        <taxon>Cystobacterineae</taxon>
        <taxon>Myxococcaceae</taxon>
        <taxon>Pyxidicoccus</taxon>
    </lineage>
</organism>
<reference evidence="4 5" key="1">
    <citation type="submission" date="2021-02" db="EMBL/GenBank/DDBJ databases">
        <title>De Novo genome assembly of isolated myxobacteria.</title>
        <authorList>
            <person name="Stevens D.C."/>
        </authorList>
    </citation>
    <scope>NUCLEOTIDE SEQUENCE [LARGE SCALE GENOMIC DNA]</scope>
    <source>
        <strain evidence="5">SCPEA02</strain>
    </source>
</reference>
<evidence type="ECO:0000313" key="4">
    <source>
        <dbReference type="EMBL" id="QSQ21447.1"/>
    </source>
</evidence>
<evidence type="ECO:0000256" key="2">
    <source>
        <dbReference type="ARBA" id="ARBA00022803"/>
    </source>
</evidence>
<dbReference type="Pfam" id="PF14559">
    <property type="entry name" value="TPR_19"/>
    <property type="match status" value="2"/>
</dbReference>
<dbReference type="SMART" id="SM00028">
    <property type="entry name" value="TPR"/>
    <property type="match status" value="6"/>
</dbReference>
<dbReference type="RefSeq" id="WP_206723025.1">
    <property type="nucleotide sequence ID" value="NZ_CP071090.1"/>
</dbReference>
<dbReference type="PROSITE" id="PS50005">
    <property type="entry name" value="TPR"/>
    <property type="match status" value="2"/>
</dbReference>
<dbReference type="PANTHER" id="PTHR45586:SF1">
    <property type="entry name" value="LIPOPOLYSACCHARIDE ASSEMBLY PROTEIN B"/>
    <property type="match status" value="1"/>
</dbReference>
<dbReference type="Proteomes" id="UP000662747">
    <property type="component" value="Chromosome"/>
</dbReference>
<gene>
    <name evidence="4" type="ORF">JY651_40715</name>
</gene>
<name>A0ABX7NRE4_9BACT</name>
<proteinExistence type="predicted"/>
<evidence type="ECO:0000313" key="5">
    <source>
        <dbReference type="Proteomes" id="UP000662747"/>
    </source>
</evidence>
<dbReference type="EMBL" id="CP071090">
    <property type="protein sequence ID" value="QSQ21447.1"/>
    <property type="molecule type" value="Genomic_DNA"/>
</dbReference>
<protein>
    <submittedName>
        <fullName evidence="4">Tetratricopeptide repeat protein</fullName>
    </submittedName>
</protein>
<dbReference type="InterPro" id="IPR011990">
    <property type="entry name" value="TPR-like_helical_dom_sf"/>
</dbReference>
<dbReference type="InterPro" id="IPR019734">
    <property type="entry name" value="TPR_rpt"/>
</dbReference>
<feature type="repeat" description="TPR" evidence="3">
    <location>
        <begin position="136"/>
        <end position="169"/>
    </location>
</feature>
<dbReference type="PANTHER" id="PTHR45586">
    <property type="entry name" value="TPR REPEAT-CONTAINING PROTEIN PA4667"/>
    <property type="match status" value="1"/>
</dbReference>
<dbReference type="Pfam" id="PF13181">
    <property type="entry name" value="TPR_8"/>
    <property type="match status" value="1"/>
</dbReference>
<accession>A0ABX7NRE4</accession>
<dbReference type="Gene3D" id="1.25.40.10">
    <property type="entry name" value="Tetratricopeptide repeat domain"/>
    <property type="match status" value="2"/>
</dbReference>
<keyword evidence="5" id="KW-1185">Reference proteome</keyword>
<dbReference type="InterPro" id="IPR051012">
    <property type="entry name" value="CellSynth/LPSAsmb/PSIAsmb"/>
</dbReference>
<keyword evidence="2 3" id="KW-0802">TPR repeat</keyword>
<dbReference type="SUPFAM" id="SSF48452">
    <property type="entry name" value="TPR-like"/>
    <property type="match status" value="2"/>
</dbReference>
<evidence type="ECO:0000256" key="3">
    <source>
        <dbReference type="PROSITE-ProRule" id="PRU00339"/>
    </source>
</evidence>
<dbReference type="Pfam" id="PF13432">
    <property type="entry name" value="TPR_16"/>
    <property type="match status" value="2"/>
</dbReference>
<keyword evidence="1" id="KW-0677">Repeat</keyword>
<sequence>MTTQSMQALLKAGEVDKARALAESALSKNKDDRGALLTLAKLASVDGDWNRVEELVNRATKGGVEDTDSRLVRAALASSRGDTNAARALYTQVIREAKPPRAEAHFGLGYLLAADEDFAGARKAFEKAVELEPDVAAYRFHLARILLALEELKLALPHLERALELNPAYPPTYVIWSVVLQQLGEMETAENLLRQGLKVLPDNPELLNQLGAVLAARGNVPEALGITKRLAVEYPDDAALQGNLARMMMATGRRQDALDVCRSLAARGLSTAQTKSIEAMVLESVEPPDIAGAITAWREAMDLDPEDWSSANNLGNLLMRVEEGDADERLTAAAEILEEALRRAPSRVEPLLNLAVVTARRGDKAKAQALARDVLKKAPASEKDIREQAERLIQTLG</sequence>
<evidence type="ECO:0000256" key="1">
    <source>
        <dbReference type="ARBA" id="ARBA00022737"/>
    </source>
</evidence>
<feature type="repeat" description="TPR" evidence="3">
    <location>
        <begin position="102"/>
        <end position="135"/>
    </location>
</feature>